<dbReference type="EMBL" id="JBHUOQ010000005">
    <property type="protein sequence ID" value="MFD2831341.1"/>
    <property type="molecule type" value="Genomic_DNA"/>
</dbReference>
<comment type="caution">
    <text evidence="3">The sequence shown here is derived from an EMBL/GenBank/DDBJ whole genome shotgun (WGS) entry which is preliminary data.</text>
</comment>
<gene>
    <name evidence="3" type="ORF">ACFSX4_12775</name>
</gene>
<reference evidence="4" key="1">
    <citation type="journal article" date="2019" name="Int. J. Syst. Evol. Microbiol.">
        <title>The Global Catalogue of Microorganisms (GCM) 10K type strain sequencing project: providing services to taxonomists for standard genome sequencing and annotation.</title>
        <authorList>
            <consortium name="The Broad Institute Genomics Platform"/>
            <consortium name="The Broad Institute Genome Sequencing Center for Infectious Disease"/>
            <person name="Wu L."/>
            <person name="Ma J."/>
        </authorList>
    </citation>
    <scope>NUCLEOTIDE SEQUENCE [LARGE SCALE GENOMIC DNA]</scope>
    <source>
        <strain evidence="4">KCTC 33575</strain>
    </source>
</reference>
<evidence type="ECO:0000313" key="3">
    <source>
        <dbReference type="EMBL" id="MFD2831341.1"/>
    </source>
</evidence>
<dbReference type="Proteomes" id="UP001597519">
    <property type="component" value="Unassembled WGS sequence"/>
</dbReference>
<organism evidence="3 4">
    <name type="scientific">Corticicoccus populi</name>
    <dbReference type="NCBI Taxonomy" id="1812821"/>
    <lineage>
        <taxon>Bacteria</taxon>
        <taxon>Bacillati</taxon>
        <taxon>Bacillota</taxon>
        <taxon>Bacilli</taxon>
        <taxon>Bacillales</taxon>
        <taxon>Staphylococcaceae</taxon>
        <taxon>Corticicoccus</taxon>
    </lineage>
</organism>
<evidence type="ECO:0000313" key="4">
    <source>
        <dbReference type="Proteomes" id="UP001597519"/>
    </source>
</evidence>
<keyword evidence="4" id="KW-1185">Reference proteome</keyword>
<accession>A0ABW5X1A7</accession>
<feature type="signal peptide" evidence="2">
    <location>
        <begin position="1"/>
        <end position="23"/>
    </location>
</feature>
<protein>
    <submittedName>
        <fullName evidence="3">Uncharacterized protein</fullName>
    </submittedName>
</protein>
<feature type="region of interest" description="Disordered" evidence="1">
    <location>
        <begin position="161"/>
        <end position="183"/>
    </location>
</feature>
<evidence type="ECO:0000256" key="1">
    <source>
        <dbReference type="SAM" id="MobiDB-lite"/>
    </source>
</evidence>
<keyword evidence="2" id="KW-0732">Signal</keyword>
<sequence>MKKFQKFSLSGAVALTVAFGVSASVDADSKDVKDEEENYYYYETDENGEKTKLVDGLTKEELDKKLEKAEKDSKKADQSYYYYEVDEDGNKTVYQDGLTKKELENKLSQTYEYGYKQDKDGKKDKKEKRDYYYYEVDKDGKKTFYEDGLTKKELENKLGHSFEDGYKDKNKGKDKSKDSKKEDDSYYYYEVDEDGKKTEYIDGLTKKELKKKLSKLDKVHVK</sequence>
<feature type="chain" id="PRO_5045851892" evidence="2">
    <location>
        <begin position="24"/>
        <end position="222"/>
    </location>
</feature>
<proteinExistence type="predicted"/>
<evidence type="ECO:0000256" key="2">
    <source>
        <dbReference type="SAM" id="SignalP"/>
    </source>
</evidence>
<dbReference type="RefSeq" id="WP_377775508.1">
    <property type="nucleotide sequence ID" value="NZ_JBHUOQ010000005.1"/>
</dbReference>
<name>A0ABW5X1A7_9STAP</name>